<dbReference type="PATRIC" id="fig|84022.5.peg.1346"/>
<keyword evidence="2" id="KW-1185">Reference proteome</keyword>
<protein>
    <submittedName>
        <fullName evidence="1">Uncharacterized protein</fullName>
    </submittedName>
</protein>
<reference evidence="1 2" key="1">
    <citation type="submission" date="2014-10" db="EMBL/GenBank/DDBJ databases">
        <title>Genome sequence of Clostridium aceticum DSM 1496.</title>
        <authorList>
            <person name="Poehlein A."/>
            <person name="Schiel-Bengelsdorf B."/>
            <person name="Gottschalk G."/>
            <person name="Duerre P."/>
            <person name="Daniel R."/>
        </authorList>
    </citation>
    <scope>NUCLEOTIDE SEQUENCE [LARGE SCALE GENOMIC DNA]</scope>
    <source>
        <strain evidence="1 2">DSM 1496</strain>
    </source>
</reference>
<dbReference type="RefSeq" id="WP_044825854.1">
    <property type="nucleotide sequence ID" value="NZ_CP009687.1"/>
</dbReference>
<evidence type="ECO:0000313" key="2">
    <source>
        <dbReference type="Proteomes" id="UP000035704"/>
    </source>
</evidence>
<organism evidence="1 2">
    <name type="scientific">Clostridium aceticum</name>
    <dbReference type="NCBI Taxonomy" id="84022"/>
    <lineage>
        <taxon>Bacteria</taxon>
        <taxon>Bacillati</taxon>
        <taxon>Bacillota</taxon>
        <taxon>Clostridia</taxon>
        <taxon>Eubacteriales</taxon>
        <taxon>Clostridiaceae</taxon>
        <taxon>Clostridium</taxon>
    </lineage>
</organism>
<gene>
    <name evidence="1" type="ORF">CACET_c31710</name>
</gene>
<dbReference type="Proteomes" id="UP000035704">
    <property type="component" value="Chromosome"/>
</dbReference>
<name>A0A0D8I7P3_9CLOT</name>
<dbReference type="AlphaFoldDB" id="A0A0D8I7P3"/>
<proteinExistence type="predicted"/>
<accession>A0A0D8I7P3</accession>
<dbReference type="KEGG" id="cace:CACET_c31710"/>
<evidence type="ECO:0000313" key="1">
    <source>
        <dbReference type="EMBL" id="AKL96615.1"/>
    </source>
</evidence>
<dbReference type="STRING" id="84022.CACET_c31710"/>
<sequence length="100" mass="11675">MAKIQCPKDYNYWYILKNAGIDPVKDSEKYSYDEEREELSAQVNQEVLENALNQYDHQAWLKELAEIQNPKSEIELLRLEQAQANAELFEMMLMLTGGGF</sequence>
<dbReference type="EMBL" id="CP009687">
    <property type="protein sequence ID" value="AKL96615.1"/>
    <property type="molecule type" value="Genomic_DNA"/>
</dbReference>